<evidence type="ECO:0000259" key="7">
    <source>
        <dbReference type="Pfam" id="PF00155"/>
    </source>
</evidence>
<evidence type="ECO:0000256" key="1">
    <source>
        <dbReference type="ARBA" id="ARBA00001933"/>
    </source>
</evidence>
<evidence type="ECO:0000313" key="8">
    <source>
        <dbReference type="EMBL" id="QJR36793.1"/>
    </source>
</evidence>
<dbReference type="EMBL" id="CP053085">
    <property type="protein sequence ID" value="QJR36793.1"/>
    <property type="molecule type" value="Genomic_DNA"/>
</dbReference>
<protein>
    <submittedName>
        <fullName evidence="8">Aminotransferase class I/II-fold pyridoxal phosphate-dependent enzyme</fullName>
    </submittedName>
</protein>
<evidence type="ECO:0000313" key="9">
    <source>
        <dbReference type="Proteomes" id="UP000500938"/>
    </source>
</evidence>
<gene>
    <name evidence="8" type="ORF">HKW67_15345</name>
</gene>
<dbReference type="GO" id="GO:0030170">
    <property type="term" value="F:pyridoxal phosphate binding"/>
    <property type="evidence" value="ECO:0007669"/>
    <property type="project" value="InterPro"/>
</dbReference>
<keyword evidence="9" id="KW-1185">Reference proteome</keyword>
<dbReference type="KEGG" id="ggr:HKW67_15345"/>
<evidence type="ECO:0000256" key="5">
    <source>
        <dbReference type="ARBA" id="ARBA00022679"/>
    </source>
</evidence>
<dbReference type="Pfam" id="PF00155">
    <property type="entry name" value="Aminotran_1_2"/>
    <property type="match status" value="1"/>
</dbReference>
<dbReference type="InterPro" id="IPR015422">
    <property type="entry name" value="PyrdxlP-dep_Trfase_small"/>
</dbReference>
<dbReference type="InterPro" id="IPR004839">
    <property type="entry name" value="Aminotransferase_I/II_large"/>
</dbReference>
<keyword evidence="6" id="KW-0663">Pyridoxal phosphate</keyword>
<evidence type="ECO:0000256" key="2">
    <source>
        <dbReference type="ARBA" id="ARBA00007441"/>
    </source>
</evidence>
<dbReference type="GO" id="GO:0006520">
    <property type="term" value="P:amino acid metabolic process"/>
    <property type="evidence" value="ECO:0007669"/>
    <property type="project" value="InterPro"/>
</dbReference>
<evidence type="ECO:0000256" key="4">
    <source>
        <dbReference type="ARBA" id="ARBA00022576"/>
    </source>
</evidence>
<evidence type="ECO:0000256" key="6">
    <source>
        <dbReference type="ARBA" id="ARBA00022898"/>
    </source>
</evidence>
<dbReference type="InterPro" id="IPR015424">
    <property type="entry name" value="PyrdxlP-dep_Trfase"/>
</dbReference>
<dbReference type="Gene3D" id="3.40.640.10">
    <property type="entry name" value="Type I PLP-dependent aspartate aminotransferase-like (Major domain)"/>
    <property type="match status" value="1"/>
</dbReference>
<dbReference type="PANTHER" id="PTHR11879">
    <property type="entry name" value="ASPARTATE AMINOTRANSFERASE"/>
    <property type="match status" value="1"/>
</dbReference>
<organism evidence="8 9">
    <name type="scientific">Gemmatimonas groenlandica</name>
    <dbReference type="NCBI Taxonomy" id="2732249"/>
    <lineage>
        <taxon>Bacteria</taxon>
        <taxon>Pseudomonadati</taxon>
        <taxon>Gemmatimonadota</taxon>
        <taxon>Gemmatimonadia</taxon>
        <taxon>Gemmatimonadales</taxon>
        <taxon>Gemmatimonadaceae</taxon>
        <taxon>Gemmatimonas</taxon>
    </lineage>
</organism>
<dbReference type="Proteomes" id="UP000500938">
    <property type="component" value="Chromosome"/>
</dbReference>
<dbReference type="AlphaFoldDB" id="A0A6M4IQ04"/>
<reference evidence="8 9" key="1">
    <citation type="submission" date="2020-05" db="EMBL/GenBank/DDBJ databases">
        <title>Complete genome sequence of Gemmatimonas greenlandica TET16.</title>
        <authorList>
            <person name="Zeng Y."/>
        </authorList>
    </citation>
    <scope>NUCLEOTIDE SEQUENCE [LARGE SCALE GENOMIC DNA]</scope>
    <source>
        <strain evidence="8 9">TET16</strain>
    </source>
</reference>
<dbReference type="CDD" id="cd00609">
    <property type="entry name" value="AAT_like"/>
    <property type="match status" value="1"/>
</dbReference>
<evidence type="ECO:0000256" key="3">
    <source>
        <dbReference type="ARBA" id="ARBA00011738"/>
    </source>
</evidence>
<comment type="subunit">
    <text evidence="3">Homodimer.</text>
</comment>
<dbReference type="GO" id="GO:0008483">
    <property type="term" value="F:transaminase activity"/>
    <property type="evidence" value="ECO:0007669"/>
    <property type="project" value="UniProtKB-KW"/>
</dbReference>
<dbReference type="RefSeq" id="WP_171226225.1">
    <property type="nucleotide sequence ID" value="NZ_CP053085.1"/>
</dbReference>
<proteinExistence type="inferred from homology"/>
<dbReference type="InterPro" id="IPR000796">
    <property type="entry name" value="Asp_trans"/>
</dbReference>
<accession>A0A6M4IQ04</accession>
<dbReference type="InterPro" id="IPR015421">
    <property type="entry name" value="PyrdxlP-dep_Trfase_major"/>
</dbReference>
<dbReference type="Gene3D" id="3.90.1150.10">
    <property type="entry name" value="Aspartate Aminotransferase, domain 1"/>
    <property type="match status" value="1"/>
</dbReference>
<comment type="similarity">
    <text evidence="2">Belongs to the class-I pyridoxal-phosphate-dependent aminotransferase family.</text>
</comment>
<sequence>MRTHLLDSRQGFAGDDLIFTLNAAAQQRAATGAPVINATVGALLDDHGKLVVLDSVMALWRELTPMEIAPYAPIAGDPAFLLALTQRHWPQLTSPGVAVATPGGSGALALTLKNFVERGQAILTAAPFWGPYATIAAEASVRLETAPYPAPGEALDVGAWEAKARDLLEEQGRLLVWLNDPCHNPTGRSLSRDDRRTLLAVLRDIASQGPVTLLLDFAYLDYARDPNDVREALDDYAEFGAEQSVLVCASLSLSKAFTLYGSRAGALVFPWSSDAALKGALVSSCRGTWSNCARAPMSVLLRMTKSEAAQAALAAEHAHWRGVLTERVTALDAALKAEGLPGSAWDGGFFVTLPAPPDPFAVCEKLQAADVFVVPMPEGLRVGVCGMKAADTGRFAAAYAASIA</sequence>
<dbReference type="GO" id="GO:0042802">
    <property type="term" value="F:identical protein binding"/>
    <property type="evidence" value="ECO:0007669"/>
    <property type="project" value="TreeGrafter"/>
</dbReference>
<feature type="domain" description="Aminotransferase class I/classII large" evidence="7">
    <location>
        <begin position="34"/>
        <end position="397"/>
    </location>
</feature>
<keyword evidence="5 8" id="KW-0808">Transferase</keyword>
<dbReference type="PANTHER" id="PTHR11879:SF22">
    <property type="entry name" value="ASPARTATE AMINOTRANSFERASE, MITOCHONDRIAL"/>
    <property type="match status" value="1"/>
</dbReference>
<keyword evidence="4 8" id="KW-0032">Aminotransferase</keyword>
<comment type="cofactor">
    <cofactor evidence="1">
        <name>pyridoxal 5'-phosphate</name>
        <dbReference type="ChEBI" id="CHEBI:597326"/>
    </cofactor>
</comment>
<dbReference type="SUPFAM" id="SSF53383">
    <property type="entry name" value="PLP-dependent transferases"/>
    <property type="match status" value="1"/>
</dbReference>
<name>A0A6M4IQ04_9BACT</name>